<dbReference type="PRINTS" id="PR00111">
    <property type="entry name" value="ABHYDROLASE"/>
</dbReference>
<dbReference type="AlphaFoldDB" id="A0A1Q9LNE9"/>
<keyword evidence="3" id="KW-1185">Reference proteome</keyword>
<dbReference type="InterPro" id="IPR029058">
    <property type="entry name" value="AB_hydrolase_fold"/>
</dbReference>
<gene>
    <name evidence="2" type="ORF">BJP25_14740</name>
</gene>
<dbReference type="PANTHER" id="PTHR43433:SF5">
    <property type="entry name" value="AB HYDROLASE-1 DOMAIN-CONTAINING PROTEIN"/>
    <property type="match status" value="1"/>
</dbReference>
<dbReference type="Gene3D" id="3.40.50.1820">
    <property type="entry name" value="alpha/beta hydrolase"/>
    <property type="match status" value="1"/>
</dbReference>
<dbReference type="InterPro" id="IPR050471">
    <property type="entry name" value="AB_hydrolase"/>
</dbReference>
<reference evidence="2 3" key="1">
    <citation type="submission" date="2016-10" db="EMBL/GenBank/DDBJ databases">
        <title>The Draft Genome Sequence of Actinokineospora bangkokensis 44EHWT reveals the biosynthetic pathway of antifungal compounds Thailandins with unusual extender unit butylmalonyl-CoA.</title>
        <authorList>
            <person name="Greule A."/>
            <person name="Intra B."/>
            <person name="Flemming S."/>
            <person name="Rommel M.G."/>
            <person name="Panbangred W."/>
            <person name="Bechthold A."/>
        </authorList>
    </citation>
    <scope>NUCLEOTIDE SEQUENCE [LARGE SCALE GENOMIC DNA]</scope>
    <source>
        <strain evidence="2 3">44EHW</strain>
    </source>
</reference>
<dbReference type="Proteomes" id="UP000186040">
    <property type="component" value="Unassembled WGS sequence"/>
</dbReference>
<sequence>MSAHRSVFVSAPDGTRLAVQPTGDGQPLLLLAGQSNNHTWWDRVRPDFEPHRRVITLDWRGTGRSGAPDEPYSTPGFAEDLVAVLDALEVDEADVYGTSMGGRVAQWLAARHPRRVRKLVLGCTTPGGAHAVERSNDIRRALAKPDHAQALIDLMYTPGWCERNPGPYAVLGDPGLTAHARVHHLKASNNHDAWDVLPDIAAPTLVLHGSDDLMAPVANARLLAERIPGAVAHVFPGARHAYFDECAPEASRVVLDFLG</sequence>
<organism evidence="2 3">
    <name type="scientific">Actinokineospora bangkokensis</name>
    <dbReference type="NCBI Taxonomy" id="1193682"/>
    <lineage>
        <taxon>Bacteria</taxon>
        <taxon>Bacillati</taxon>
        <taxon>Actinomycetota</taxon>
        <taxon>Actinomycetes</taxon>
        <taxon>Pseudonocardiales</taxon>
        <taxon>Pseudonocardiaceae</taxon>
        <taxon>Actinokineospora</taxon>
    </lineage>
</organism>
<keyword evidence="2" id="KW-0378">Hydrolase</keyword>
<dbReference type="Pfam" id="PF00561">
    <property type="entry name" value="Abhydrolase_1"/>
    <property type="match status" value="1"/>
</dbReference>
<feature type="domain" description="AB hydrolase-1" evidence="1">
    <location>
        <begin position="27"/>
        <end position="244"/>
    </location>
</feature>
<evidence type="ECO:0000259" key="1">
    <source>
        <dbReference type="Pfam" id="PF00561"/>
    </source>
</evidence>
<dbReference type="OrthoDB" id="495620at2"/>
<dbReference type="GO" id="GO:0016787">
    <property type="term" value="F:hydrolase activity"/>
    <property type="evidence" value="ECO:0007669"/>
    <property type="project" value="UniProtKB-KW"/>
</dbReference>
<protein>
    <submittedName>
        <fullName evidence="2">Alpha/beta hydrolase</fullName>
    </submittedName>
</protein>
<dbReference type="PANTHER" id="PTHR43433">
    <property type="entry name" value="HYDROLASE, ALPHA/BETA FOLD FAMILY PROTEIN"/>
    <property type="match status" value="1"/>
</dbReference>
<comment type="caution">
    <text evidence="2">The sequence shown here is derived from an EMBL/GenBank/DDBJ whole genome shotgun (WGS) entry which is preliminary data.</text>
</comment>
<dbReference type="InterPro" id="IPR000073">
    <property type="entry name" value="AB_hydrolase_1"/>
</dbReference>
<accession>A0A1Q9LNE9</accession>
<proteinExistence type="predicted"/>
<dbReference type="EMBL" id="MKQR01000009">
    <property type="protein sequence ID" value="OLR93550.1"/>
    <property type="molecule type" value="Genomic_DNA"/>
</dbReference>
<dbReference type="STRING" id="1193682.BJP25_14740"/>
<dbReference type="RefSeq" id="WP_075974446.1">
    <property type="nucleotide sequence ID" value="NZ_MKQR01000009.1"/>
</dbReference>
<dbReference type="SUPFAM" id="SSF53474">
    <property type="entry name" value="alpha/beta-Hydrolases"/>
    <property type="match status" value="1"/>
</dbReference>
<evidence type="ECO:0000313" key="2">
    <source>
        <dbReference type="EMBL" id="OLR93550.1"/>
    </source>
</evidence>
<name>A0A1Q9LNE9_9PSEU</name>
<evidence type="ECO:0000313" key="3">
    <source>
        <dbReference type="Proteomes" id="UP000186040"/>
    </source>
</evidence>